<dbReference type="Pfam" id="PF00392">
    <property type="entry name" value="GntR"/>
    <property type="match status" value="1"/>
</dbReference>
<dbReference type="CDD" id="cd07377">
    <property type="entry name" value="WHTH_GntR"/>
    <property type="match status" value="1"/>
</dbReference>
<name>A0ABU4WD72_9FUSO</name>
<evidence type="ECO:0000259" key="4">
    <source>
        <dbReference type="PROSITE" id="PS50949"/>
    </source>
</evidence>
<dbReference type="Gene3D" id="1.20.120.530">
    <property type="entry name" value="GntR ligand-binding domain-like"/>
    <property type="match status" value="1"/>
</dbReference>
<proteinExistence type="predicted"/>
<dbReference type="SMART" id="SM00345">
    <property type="entry name" value="HTH_GNTR"/>
    <property type="match status" value="1"/>
</dbReference>
<dbReference type="PANTHER" id="PTHR43537">
    <property type="entry name" value="TRANSCRIPTIONAL REGULATOR, GNTR FAMILY"/>
    <property type="match status" value="1"/>
</dbReference>
<accession>A0ABU4WD72</accession>
<reference evidence="6" key="1">
    <citation type="submission" date="2023-07" db="EMBL/GenBank/DDBJ databases">
        <authorList>
            <person name="Colorado M.A."/>
            <person name="Villamil L.M."/>
            <person name="Melo J.F."/>
            <person name="Rodriguez J.A."/>
            <person name="Ruiz R.Y."/>
        </authorList>
    </citation>
    <scope>NUCLEOTIDE SEQUENCE [LARGE SCALE GENOMIC DNA]</scope>
    <source>
        <strain evidence="6">C33</strain>
    </source>
</reference>
<dbReference type="Pfam" id="PF07729">
    <property type="entry name" value="FCD"/>
    <property type="match status" value="1"/>
</dbReference>
<feature type="domain" description="HTH gntR-type" evidence="4">
    <location>
        <begin position="5"/>
        <end position="72"/>
    </location>
</feature>
<evidence type="ECO:0000313" key="5">
    <source>
        <dbReference type="EMBL" id="MDX8336654.1"/>
    </source>
</evidence>
<organism evidence="5 6">
    <name type="scientific">Candidatus Cetobacterium colombiensis</name>
    <dbReference type="NCBI Taxonomy" id="3073100"/>
    <lineage>
        <taxon>Bacteria</taxon>
        <taxon>Fusobacteriati</taxon>
        <taxon>Fusobacteriota</taxon>
        <taxon>Fusobacteriia</taxon>
        <taxon>Fusobacteriales</taxon>
        <taxon>Fusobacteriaceae</taxon>
        <taxon>Cetobacterium</taxon>
    </lineage>
</organism>
<protein>
    <submittedName>
        <fullName evidence="5">GntR family transcriptional regulator</fullName>
    </submittedName>
</protein>
<evidence type="ECO:0000256" key="3">
    <source>
        <dbReference type="ARBA" id="ARBA00023163"/>
    </source>
</evidence>
<sequence>MSRENSNSAYAYKILKRNIFELNLKPGSELSEKVIGEKLGMSRTPIREALILLKHDQLIESIPQKGTFVTKISAQKVLEAKVLRVALETAAFERVVENLDEDFIEDLRTNIKMQRVYCEGNRNYLEFHKMDNDFHKMIFEKAGIPGLWELALNGTGHYQRVRVLNAKNKTSDISVVKEHEEILEALEKKDIDKLRVMLEHHLGRTLLKLKKLEDENPEYFEIKEESSKDDTFILLK</sequence>
<dbReference type="SUPFAM" id="SSF48008">
    <property type="entry name" value="GntR ligand-binding domain-like"/>
    <property type="match status" value="1"/>
</dbReference>
<evidence type="ECO:0000256" key="1">
    <source>
        <dbReference type="ARBA" id="ARBA00023015"/>
    </source>
</evidence>
<dbReference type="InterPro" id="IPR011711">
    <property type="entry name" value="GntR_C"/>
</dbReference>
<evidence type="ECO:0000313" key="6">
    <source>
        <dbReference type="Proteomes" id="UP001279681"/>
    </source>
</evidence>
<dbReference type="EMBL" id="JAVIKH010000012">
    <property type="protein sequence ID" value="MDX8336654.1"/>
    <property type="molecule type" value="Genomic_DNA"/>
</dbReference>
<evidence type="ECO:0000256" key="2">
    <source>
        <dbReference type="ARBA" id="ARBA00023125"/>
    </source>
</evidence>
<dbReference type="PANTHER" id="PTHR43537:SF24">
    <property type="entry name" value="GLUCONATE OPERON TRANSCRIPTIONAL REPRESSOR"/>
    <property type="match status" value="1"/>
</dbReference>
<dbReference type="PROSITE" id="PS50949">
    <property type="entry name" value="HTH_GNTR"/>
    <property type="match status" value="1"/>
</dbReference>
<keyword evidence="1" id="KW-0805">Transcription regulation</keyword>
<keyword evidence="6" id="KW-1185">Reference proteome</keyword>
<dbReference type="Gene3D" id="1.10.10.10">
    <property type="entry name" value="Winged helix-like DNA-binding domain superfamily/Winged helix DNA-binding domain"/>
    <property type="match status" value="1"/>
</dbReference>
<dbReference type="InterPro" id="IPR008920">
    <property type="entry name" value="TF_FadR/GntR_C"/>
</dbReference>
<keyword evidence="3" id="KW-0804">Transcription</keyword>
<dbReference type="SUPFAM" id="SSF46785">
    <property type="entry name" value="Winged helix' DNA-binding domain"/>
    <property type="match status" value="1"/>
</dbReference>
<dbReference type="InterPro" id="IPR036390">
    <property type="entry name" value="WH_DNA-bd_sf"/>
</dbReference>
<dbReference type="SMART" id="SM00895">
    <property type="entry name" value="FCD"/>
    <property type="match status" value="1"/>
</dbReference>
<dbReference type="RefSeq" id="WP_320314039.1">
    <property type="nucleotide sequence ID" value="NZ_JAVIKH010000012.1"/>
</dbReference>
<dbReference type="Proteomes" id="UP001279681">
    <property type="component" value="Unassembled WGS sequence"/>
</dbReference>
<keyword evidence="2" id="KW-0238">DNA-binding</keyword>
<dbReference type="InterPro" id="IPR036388">
    <property type="entry name" value="WH-like_DNA-bd_sf"/>
</dbReference>
<dbReference type="InterPro" id="IPR000524">
    <property type="entry name" value="Tscrpt_reg_HTH_GntR"/>
</dbReference>
<gene>
    <name evidence="5" type="ORF">RFV38_09110</name>
</gene>
<comment type="caution">
    <text evidence="5">The sequence shown here is derived from an EMBL/GenBank/DDBJ whole genome shotgun (WGS) entry which is preliminary data.</text>
</comment>